<gene>
    <name evidence="2" type="ORF">IS491_19915</name>
</gene>
<dbReference type="Pfam" id="PF01717">
    <property type="entry name" value="Meth_synt_2"/>
    <property type="match status" value="1"/>
</dbReference>
<dbReference type="InterPro" id="IPR038071">
    <property type="entry name" value="UROD/MetE-like_sf"/>
</dbReference>
<dbReference type="Gene3D" id="3.20.20.210">
    <property type="match status" value="1"/>
</dbReference>
<dbReference type="Proteomes" id="UP000631418">
    <property type="component" value="Unassembled WGS sequence"/>
</dbReference>
<dbReference type="GO" id="GO:0003871">
    <property type="term" value="F:5-methyltetrahydropteroyltriglutamate-homocysteine S-methyltransferase activity"/>
    <property type="evidence" value="ECO:0007669"/>
    <property type="project" value="UniProtKB-EC"/>
</dbReference>
<dbReference type="GO" id="GO:0032259">
    <property type="term" value="P:methylation"/>
    <property type="evidence" value="ECO:0007669"/>
    <property type="project" value="UniProtKB-KW"/>
</dbReference>
<dbReference type="CDD" id="cd03311">
    <property type="entry name" value="CIMS_C_terminal_like"/>
    <property type="match status" value="1"/>
</dbReference>
<dbReference type="EC" id="2.1.1.14" evidence="2"/>
<dbReference type="NCBIfam" id="NF005085">
    <property type="entry name" value="PRK06520.1"/>
    <property type="match status" value="1"/>
</dbReference>
<dbReference type="OMA" id="DPDCGMR"/>
<dbReference type="AlphaFoldDB" id="A0AAE2RUQ3"/>
<proteinExistence type="predicted"/>
<name>A0AAE2RUQ3_CLOBE</name>
<dbReference type="InterPro" id="IPR002629">
    <property type="entry name" value="Met_Synth_C/arc"/>
</dbReference>
<sequence>MSNEIIGTKRNSPPFRYDIVGSFLRTDEIKIARKQYNSGEINAEELRSIEDIEIRKLIEKEKEIGLIAVTDGEFRRSWWHLDFFVGIEGTKKITLNQGGSVQGSRTKAESFQIVDKIRFNKHPMLEHFKYLNSIVKDQNIAKFTIPSPSLFHFVQSHNKNNVYGSDEELMEDIISVYKYAIKEFYDAGCRYLQFDDTAWGTLCSERHRSYFRSQGINPEALAKNYVRLINESVKEKPEDMIITLHVCRGNLHSIGFASGGYEPIAEELFSNAKVDGFFLEYDSERCGDFKPLRFINDQFVVLGLVTTKHGGLESKEQLKNRIAEASQYVDINKLCLSPQCGFASTEEGNIITEEEQWEKIKLVIETANEIWKL</sequence>
<protein>
    <submittedName>
        <fullName evidence="2">5-methyltetrahydropteroyltriglutamate--homocysteine S-methyltransferase</fullName>
        <ecNumber evidence="2">2.1.1.14</ecNumber>
    </submittedName>
</protein>
<keyword evidence="2" id="KW-0489">Methyltransferase</keyword>
<evidence type="ECO:0000313" key="2">
    <source>
        <dbReference type="EMBL" id="MBF7810889.1"/>
    </source>
</evidence>
<evidence type="ECO:0000259" key="1">
    <source>
        <dbReference type="Pfam" id="PF01717"/>
    </source>
</evidence>
<organism evidence="2 3">
    <name type="scientific">Clostridium beijerinckii</name>
    <name type="common">Clostridium MP</name>
    <dbReference type="NCBI Taxonomy" id="1520"/>
    <lineage>
        <taxon>Bacteria</taxon>
        <taxon>Bacillati</taxon>
        <taxon>Bacillota</taxon>
        <taxon>Clostridia</taxon>
        <taxon>Eubacteriales</taxon>
        <taxon>Clostridiaceae</taxon>
        <taxon>Clostridium</taxon>
    </lineage>
</organism>
<dbReference type="SUPFAM" id="SSF51726">
    <property type="entry name" value="UROD/MetE-like"/>
    <property type="match status" value="1"/>
</dbReference>
<evidence type="ECO:0000313" key="3">
    <source>
        <dbReference type="Proteomes" id="UP000631418"/>
    </source>
</evidence>
<dbReference type="PANTHER" id="PTHR43844:SF1">
    <property type="entry name" value="METHIONINE SYNTHASE"/>
    <property type="match status" value="1"/>
</dbReference>
<dbReference type="PANTHER" id="PTHR43844">
    <property type="entry name" value="METHIONINE SYNTHASE"/>
    <property type="match status" value="1"/>
</dbReference>
<reference evidence="2" key="1">
    <citation type="submission" date="2020-11" db="EMBL/GenBank/DDBJ databases">
        <authorList>
            <person name="Thieme N."/>
            <person name="Liebl W."/>
            <person name="Zverlov V."/>
        </authorList>
    </citation>
    <scope>NUCLEOTIDE SEQUENCE</scope>
    <source>
        <strain evidence="2">NT08</strain>
    </source>
</reference>
<accession>A0AAE2RUQ3</accession>
<dbReference type="RefSeq" id="WP_012058545.1">
    <property type="nucleotide sequence ID" value="NZ_CP073279.1"/>
</dbReference>
<keyword evidence="2" id="KW-0808">Transferase</keyword>
<feature type="domain" description="Cobalamin-independent methionine synthase MetE C-terminal/archaeal" evidence="1">
    <location>
        <begin position="20"/>
        <end position="348"/>
    </location>
</feature>
<dbReference type="GO" id="GO:0009086">
    <property type="term" value="P:methionine biosynthetic process"/>
    <property type="evidence" value="ECO:0007669"/>
    <property type="project" value="InterPro"/>
</dbReference>
<comment type="caution">
    <text evidence="2">The sequence shown here is derived from an EMBL/GenBank/DDBJ whole genome shotgun (WGS) entry which is preliminary data.</text>
</comment>
<dbReference type="GO" id="GO:0008270">
    <property type="term" value="F:zinc ion binding"/>
    <property type="evidence" value="ECO:0007669"/>
    <property type="project" value="InterPro"/>
</dbReference>
<dbReference type="EMBL" id="JADOEF010000001">
    <property type="protein sequence ID" value="MBF7810889.1"/>
    <property type="molecule type" value="Genomic_DNA"/>
</dbReference>